<evidence type="ECO:0000313" key="2">
    <source>
        <dbReference type="EMBL" id="ADU49785.1"/>
    </source>
</evidence>
<dbReference type="RefSeq" id="WP_013494097.1">
    <property type="nucleotide sequence ID" value="NC_014830.1"/>
</dbReference>
<sequence length="129" mass="14545">MESPDRWAEPVFNRGDRVELDLSALAEPPDESSPAKVREAHTRMMQVHGTLGTVIRGDDTRTAVERLIHRLTSRPAATVRVRWDGQADGARSSRRRRRDRPYLTPVVYRSQLRHVDPPTPTADAPSVGE</sequence>
<dbReference type="Proteomes" id="UP000008914">
    <property type="component" value="Chromosome"/>
</dbReference>
<evidence type="ECO:0000313" key="3">
    <source>
        <dbReference type="Proteomes" id="UP000008914"/>
    </source>
</evidence>
<reference evidence="2 3" key="1">
    <citation type="journal article" date="2010" name="Stand. Genomic Sci.">
        <title>Complete genome sequence of Intrasporangium calvum type strain (7 KIP).</title>
        <authorList>
            <person name="Del Rio T.G."/>
            <person name="Chertkov O."/>
            <person name="Yasawong M."/>
            <person name="Lucas S."/>
            <person name="Deshpande S."/>
            <person name="Cheng J.F."/>
            <person name="Detter C."/>
            <person name="Tapia R."/>
            <person name="Han C."/>
            <person name="Goodwin L."/>
            <person name="Pitluck S."/>
            <person name="Liolios K."/>
            <person name="Ivanova N."/>
            <person name="Mavromatis K."/>
            <person name="Pati A."/>
            <person name="Chen A."/>
            <person name="Palaniappan K."/>
            <person name="Land M."/>
            <person name="Hauser L."/>
            <person name="Chang Y.J."/>
            <person name="Jeffries C.D."/>
            <person name="Rohde M."/>
            <person name="Pukall R."/>
            <person name="Sikorski J."/>
            <person name="Goker M."/>
            <person name="Woyke T."/>
            <person name="Bristow J."/>
            <person name="Eisen J.A."/>
            <person name="Markowitz V."/>
            <person name="Hugenholtz P."/>
            <person name="Kyrpides N.C."/>
            <person name="Klenk H.P."/>
            <person name="Lapidus A."/>
        </authorList>
    </citation>
    <scope>NUCLEOTIDE SEQUENCE [LARGE SCALE GENOMIC DNA]</scope>
    <source>
        <strain evidence="3">ATCC 23552 / DSM 43043 / JCM 3097 / NBRC 12989 / 7 KIP</strain>
    </source>
</reference>
<dbReference type="KEGG" id="ica:Intca_3302"/>
<accession>E6SDV4</accession>
<dbReference type="AlphaFoldDB" id="E6SDV4"/>
<dbReference type="HOGENOM" id="CLU_1945867_0_0_11"/>
<dbReference type="EMBL" id="CP002343">
    <property type="protein sequence ID" value="ADU49785.1"/>
    <property type="molecule type" value="Genomic_DNA"/>
</dbReference>
<feature type="region of interest" description="Disordered" evidence="1">
    <location>
        <begin position="82"/>
        <end position="129"/>
    </location>
</feature>
<organism evidence="2 3">
    <name type="scientific">Intrasporangium calvum (strain ATCC 23552 / DSM 43043 / JCM 3097 / NBRC 12989 / NCIMB 10167 / NRRL B-3866 / 7 KIP)</name>
    <dbReference type="NCBI Taxonomy" id="710696"/>
    <lineage>
        <taxon>Bacteria</taxon>
        <taxon>Bacillati</taxon>
        <taxon>Actinomycetota</taxon>
        <taxon>Actinomycetes</taxon>
        <taxon>Micrococcales</taxon>
        <taxon>Intrasporangiaceae</taxon>
        <taxon>Intrasporangium</taxon>
    </lineage>
</organism>
<dbReference type="STRING" id="710696.Intca_3302"/>
<evidence type="ECO:0000256" key="1">
    <source>
        <dbReference type="SAM" id="MobiDB-lite"/>
    </source>
</evidence>
<keyword evidence="3" id="KW-1185">Reference proteome</keyword>
<gene>
    <name evidence="2" type="ordered locus">Intca_3302</name>
</gene>
<name>E6SDV4_INTC7</name>
<protein>
    <submittedName>
        <fullName evidence="2">Uncharacterized protein</fullName>
    </submittedName>
</protein>
<proteinExistence type="predicted"/>